<evidence type="ECO:0000313" key="2">
    <source>
        <dbReference type="EMBL" id="TDR76542.1"/>
    </source>
</evidence>
<protein>
    <recommendedName>
        <fullName evidence="4">Copper(I)-binding protein</fullName>
    </recommendedName>
</protein>
<dbReference type="Pfam" id="PF04314">
    <property type="entry name" value="PCuAC"/>
    <property type="match status" value="1"/>
</dbReference>
<feature type="signal peptide" evidence="1">
    <location>
        <begin position="1"/>
        <end position="19"/>
    </location>
</feature>
<dbReference type="RefSeq" id="WP_133682286.1">
    <property type="nucleotide sequence ID" value="NZ_SNZP01000011.1"/>
</dbReference>
<reference evidence="2 3" key="1">
    <citation type="submission" date="2019-03" db="EMBL/GenBank/DDBJ databases">
        <title>Genomic Encyclopedia of Type Strains, Phase III (KMG-III): the genomes of soil and plant-associated and newly described type strains.</title>
        <authorList>
            <person name="Whitman W."/>
        </authorList>
    </citation>
    <scope>NUCLEOTIDE SEQUENCE [LARGE SCALE GENOMIC DNA]</scope>
    <source>
        <strain evidence="2 3">CECT 8976</strain>
    </source>
</reference>
<organism evidence="2 3">
    <name type="scientific">Paludibacterium purpuratum</name>
    <dbReference type="NCBI Taxonomy" id="1144873"/>
    <lineage>
        <taxon>Bacteria</taxon>
        <taxon>Pseudomonadati</taxon>
        <taxon>Pseudomonadota</taxon>
        <taxon>Betaproteobacteria</taxon>
        <taxon>Neisseriales</taxon>
        <taxon>Chromobacteriaceae</taxon>
        <taxon>Paludibacterium</taxon>
    </lineage>
</organism>
<dbReference type="AlphaFoldDB" id="A0A4R7B0V3"/>
<dbReference type="EMBL" id="SNZP01000011">
    <property type="protein sequence ID" value="TDR76542.1"/>
    <property type="molecule type" value="Genomic_DNA"/>
</dbReference>
<dbReference type="InterPro" id="IPR058248">
    <property type="entry name" value="Lxx211020-like"/>
</dbReference>
<evidence type="ECO:0000256" key="1">
    <source>
        <dbReference type="SAM" id="SignalP"/>
    </source>
</evidence>
<accession>A0A4R7B0V3</accession>
<name>A0A4R7B0V3_9NEIS</name>
<feature type="chain" id="PRO_5020349175" description="Copper(I)-binding protein" evidence="1">
    <location>
        <begin position="20"/>
        <end position="156"/>
    </location>
</feature>
<dbReference type="Proteomes" id="UP000295611">
    <property type="component" value="Unassembled WGS sequence"/>
</dbReference>
<evidence type="ECO:0000313" key="3">
    <source>
        <dbReference type="Proteomes" id="UP000295611"/>
    </source>
</evidence>
<dbReference type="OrthoDB" id="9796962at2"/>
<dbReference type="InterPro" id="IPR007410">
    <property type="entry name" value="LpqE-like"/>
</dbReference>
<evidence type="ECO:0008006" key="4">
    <source>
        <dbReference type="Google" id="ProtNLM"/>
    </source>
</evidence>
<dbReference type="PANTHER" id="PTHR36302:SF1">
    <property type="entry name" value="COPPER CHAPERONE PCU(A)C"/>
    <property type="match status" value="1"/>
</dbReference>
<proteinExistence type="predicted"/>
<comment type="caution">
    <text evidence="2">The sequence shown here is derived from an EMBL/GenBank/DDBJ whole genome shotgun (WGS) entry which is preliminary data.</text>
</comment>
<dbReference type="InterPro" id="IPR036182">
    <property type="entry name" value="PCuAC_sf"/>
</dbReference>
<dbReference type="SUPFAM" id="SSF110087">
    <property type="entry name" value="DR1885-like metal-binding protein"/>
    <property type="match status" value="1"/>
</dbReference>
<keyword evidence="3" id="KW-1185">Reference proteome</keyword>
<gene>
    <name evidence="2" type="ORF">DFP86_111125</name>
</gene>
<keyword evidence="1" id="KW-0732">Signal</keyword>
<dbReference type="PANTHER" id="PTHR36302">
    <property type="entry name" value="BLR7088 PROTEIN"/>
    <property type="match status" value="1"/>
</dbReference>
<sequence length="156" mass="16834">MKQFFTGLLLLLVSQLALANPVKVGDLTIDGVWARSTAMQASNGAVYLNISNASGQTDKLLTVRSDVAAKTQIHQSSMDQGIMRMRELTDGVAIPAGKPVHFAPGGLHIMLMGLKAPLKTGDRFPLTLSFAHAGKVEIQVEVRDMPTEGDMQQMKM</sequence>
<dbReference type="Gene3D" id="2.60.40.1890">
    <property type="entry name" value="PCu(A)C copper chaperone"/>
    <property type="match status" value="1"/>
</dbReference>